<keyword evidence="3" id="KW-0274">FAD</keyword>
<dbReference type="GO" id="GO:0047545">
    <property type="term" value="F:(S)-2-hydroxyglutarate dehydrogenase activity"/>
    <property type="evidence" value="ECO:0007669"/>
    <property type="project" value="TreeGrafter"/>
</dbReference>
<dbReference type="PRINTS" id="PR00420">
    <property type="entry name" value="RNGMNOXGNASE"/>
</dbReference>
<comment type="similarity">
    <text evidence="5">Belongs to the L2HGDH family.</text>
</comment>
<comment type="cofactor">
    <cofactor evidence="1">
        <name>FAD</name>
        <dbReference type="ChEBI" id="CHEBI:57692"/>
    </cofactor>
</comment>
<keyword evidence="8" id="KW-1185">Reference proteome</keyword>
<dbReference type="Gene3D" id="3.30.9.10">
    <property type="entry name" value="D-Amino Acid Oxidase, subunit A, domain 2"/>
    <property type="match status" value="1"/>
</dbReference>
<dbReference type="EMBL" id="AYXT01000012">
    <property type="protein sequence ID" value="ETF01297.1"/>
    <property type="molecule type" value="Genomic_DNA"/>
</dbReference>
<sequence length="370" mass="39633">MNIDIECIVVGAGVVGLAIARELARSGTDVLVLEAEEGIGMGTSSRNSEVIHAGLYYPQGSLKARLCLEGKKRLYDYCEERHIPYKRLGKLLVATDASQVPYLEKIAAQGKANGVDDLQWLTAQETKKLEPELDCVAAVLSPSTGIIDSHAYMLALQGDAEHAGAQVVLRTPMLRAQINADGSFTCEFGGDEAMTLTCRTLINASGLHAPTLARRIAGLDPKHIPGEYYCKGSYFTLNRRAPFSRLIYPMPNAAGLGVHLTLDMGGQAKFGPDTEWIEDENYLVNPEHVTAFDRAIRNWWPGLPENALEPGYAGIRPKIVPATSNAGDFMISGPADHGVTGLVNLFGIESPGLTAALAIASATARSLTAS</sequence>
<dbReference type="RefSeq" id="WP_024006684.1">
    <property type="nucleotide sequence ID" value="NZ_KI650981.1"/>
</dbReference>
<evidence type="ECO:0000313" key="8">
    <source>
        <dbReference type="Proteomes" id="UP000018733"/>
    </source>
</evidence>
<dbReference type="Proteomes" id="UP000018733">
    <property type="component" value="Unassembled WGS sequence"/>
</dbReference>
<feature type="domain" description="FAD dependent oxidoreductase" evidence="6">
    <location>
        <begin position="7"/>
        <end position="365"/>
    </location>
</feature>
<protein>
    <submittedName>
        <fullName evidence="7">Dehydrogenase</fullName>
    </submittedName>
</protein>
<evidence type="ECO:0000256" key="2">
    <source>
        <dbReference type="ARBA" id="ARBA00022630"/>
    </source>
</evidence>
<name>V8QNR7_9BURK</name>
<dbReference type="SUPFAM" id="SSF51905">
    <property type="entry name" value="FAD/NAD(P)-binding domain"/>
    <property type="match status" value="1"/>
</dbReference>
<reference evidence="7 8" key="1">
    <citation type="journal article" date="2014" name="Genome Announc.">
        <title>Draft Genome Sequence of Advenella kashmirensis Strain W13003, a Polycyclic Aromatic Hydrocarbon-Degrading Bacterium.</title>
        <authorList>
            <person name="Wang X."/>
            <person name="Jin D."/>
            <person name="Zhou L."/>
            <person name="Wu L."/>
            <person name="An W."/>
            <person name="Zhao L."/>
        </authorList>
    </citation>
    <scope>NUCLEOTIDE SEQUENCE [LARGE SCALE GENOMIC DNA]</scope>
    <source>
        <strain evidence="7 8">W13003</strain>
    </source>
</reference>
<gene>
    <name evidence="7" type="ORF">W822_18760</name>
</gene>
<dbReference type="PANTHER" id="PTHR43104:SF4">
    <property type="entry name" value="L-2-HYDROXYGLUTARATE DEHYDROGENASE, MITOCHONDRIAL"/>
    <property type="match status" value="1"/>
</dbReference>
<keyword evidence="2" id="KW-0285">Flavoprotein</keyword>
<comment type="caution">
    <text evidence="7">The sequence shown here is derived from an EMBL/GenBank/DDBJ whole genome shotgun (WGS) entry which is preliminary data.</text>
</comment>
<dbReference type="PATRIC" id="fig|1424334.3.peg.3769"/>
<dbReference type="OrthoDB" id="9801699at2"/>
<dbReference type="Gene3D" id="3.50.50.60">
    <property type="entry name" value="FAD/NAD(P)-binding domain"/>
    <property type="match status" value="1"/>
</dbReference>
<accession>V8QNR7</accession>
<evidence type="ECO:0000256" key="3">
    <source>
        <dbReference type="ARBA" id="ARBA00022827"/>
    </source>
</evidence>
<dbReference type="eggNOG" id="COG0579">
    <property type="taxonomic scope" value="Bacteria"/>
</dbReference>
<organism evidence="7 8">
    <name type="scientific">Advenella kashmirensis W13003</name>
    <dbReference type="NCBI Taxonomy" id="1424334"/>
    <lineage>
        <taxon>Bacteria</taxon>
        <taxon>Pseudomonadati</taxon>
        <taxon>Pseudomonadota</taxon>
        <taxon>Betaproteobacteria</taxon>
        <taxon>Burkholderiales</taxon>
        <taxon>Alcaligenaceae</taxon>
    </lineage>
</organism>
<evidence type="ECO:0000313" key="7">
    <source>
        <dbReference type="EMBL" id="ETF01297.1"/>
    </source>
</evidence>
<evidence type="ECO:0000256" key="4">
    <source>
        <dbReference type="ARBA" id="ARBA00023002"/>
    </source>
</evidence>
<evidence type="ECO:0000259" key="6">
    <source>
        <dbReference type="Pfam" id="PF01266"/>
    </source>
</evidence>
<evidence type="ECO:0000256" key="1">
    <source>
        <dbReference type="ARBA" id="ARBA00001974"/>
    </source>
</evidence>
<dbReference type="Pfam" id="PF01266">
    <property type="entry name" value="DAO"/>
    <property type="match status" value="1"/>
</dbReference>
<dbReference type="InterPro" id="IPR006076">
    <property type="entry name" value="FAD-dep_OxRdtase"/>
</dbReference>
<keyword evidence="4" id="KW-0560">Oxidoreductase</keyword>
<dbReference type="AlphaFoldDB" id="V8QNR7"/>
<dbReference type="InterPro" id="IPR036188">
    <property type="entry name" value="FAD/NAD-bd_sf"/>
</dbReference>
<evidence type="ECO:0000256" key="5">
    <source>
        <dbReference type="ARBA" id="ARBA00037941"/>
    </source>
</evidence>
<proteinExistence type="inferred from homology"/>
<dbReference type="STRING" id="1424334.W822_18760"/>
<dbReference type="PANTHER" id="PTHR43104">
    <property type="entry name" value="L-2-HYDROXYGLUTARATE DEHYDROGENASE, MITOCHONDRIAL"/>
    <property type="match status" value="1"/>
</dbReference>
<dbReference type="HOGENOM" id="CLU_024775_1_1_4"/>